<dbReference type="HAMAP" id="MF_00105">
    <property type="entry name" value="GreA_GreB"/>
    <property type="match status" value="1"/>
</dbReference>
<evidence type="ECO:0000256" key="6">
    <source>
        <dbReference type="ARBA" id="ARBA00024916"/>
    </source>
</evidence>
<dbReference type="PROSITE" id="PS00829">
    <property type="entry name" value="GREAB_1"/>
    <property type="match status" value="1"/>
</dbReference>
<dbReference type="NCBIfam" id="NF001264">
    <property type="entry name" value="PRK00226.1-5"/>
    <property type="match status" value="1"/>
</dbReference>
<keyword evidence="12" id="KW-0648">Protein biosynthesis</keyword>
<dbReference type="SUPFAM" id="SSF54534">
    <property type="entry name" value="FKBP-like"/>
    <property type="match status" value="1"/>
</dbReference>
<dbReference type="GO" id="GO:0032784">
    <property type="term" value="P:regulation of DNA-templated transcription elongation"/>
    <property type="evidence" value="ECO:0007669"/>
    <property type="project" value="UniProtKB-UniRule"/>
</dbReference>
<dbReference type="FunFam" id="3.10.50.30:FF:000001">
    <property type="entry name" value="Transcription elongation factor GreA"/>
    <property type="match status" value="1"/>
</dbReference>
<gene>
    <name evidence="8 12" type="primary">greA</name>
    <name evidence="12" type="ORF">PlAlph_6680</name>
</gene>
<dbReference type="InterPro" id="IPR023459">
    <property type="entry name" value="Tscrpt_elong_fac_GreA/B_fam"/>
</dbReference>
<keyword evidence="5 8" id="KW-0804">Transcription</keyword>
<proteinExistence type="inferred from homology"/>
<evidence type="ECO:0000256" key="9">
    <source>
        <dbReference type="RuleBase" id="RU000556"/>
    </source>
</evidence>
<dbReference type="InterPro" id="IPR001437">
    <property type="entry name" value="Tscrpt_elong_fac_GreA/B_C"/>
</dbReference>
<dbReference type="InterPro" id="IPR018151">
    <property type="entry name" value="TF_GreA/GreB_CS"/>
</dbReference>
<keyword evidence="4 8" id="KW-0238">DNA-binding</keyword>
<dbReference type="NCBIfam" id="TIGR01462">
    <property type="entry name" value="greA"/>
    <property type="match status" value="1"/>
</dbReference>
<evidence type="ECO:0000256" key="8">
    <source>
        <dbReference type="HAMAP-Rule" id="MF_00105"/>
    </source>
</evidence>
<dbReference type="AlphaFoldDB" id="A0A6G8F3G9"/>
<dbReference type="InterPro" id="IPR022691">
    <property type="entry name" value="Tscrpt_elong_fac_GreA/B_N"/>
</dbReference>
<dbReference type="PANTHER" id="PTHR30437">
    <property type="entry name" value="TRANSCRIPTION ELONGATION FACTOR GREA"/>
    <property type="match status" value="1"/>
</dbReference>
<dbReference type="SUPFAM" id="SSF46557">
    <property type="entry name" value="GreA transcript cleavage protein, N-terminal domain"/>
    <property type="match status" value="1"/>
</dbReference>
<keyword evidence="3 8" id="KW-0805">Transcription regulation</keyword>
<dbReference type="InterPro" id="IPR036953">
    <property type="entry name" value="GreA/GreB_C_sf"/>
</dbReference>
<dbReference type="GO" id="GO:0070063">
    <property type="term" value="F:RNA polymerase binding"/>
    <property type="evidence" value="ECO:0007669"/>
    <property type="project" value="InterPro"/>
</dbReference>
<name>A0A6G8F3G9_9PROT</name>
<evidence type="ECO:0000259" key="10">
    <source>
        <dbReference type="Pfam" id="PF01272"/>
    </source>
</evidence>
<evidence type="ECO:0000256" key="4">
    <source>
        <dbReference type="ARBA" id="ARBA00023125"/>
    </source>
</evidence>
<accession>A0A6G8F3G9</accession>
<dbReference type="InterPro" id="IPR006359">
    <property type="entry name" value="Tscrpt_elong_fac_GreA"/>
</dbReference>
<evidence type="ECO:0000256" key="7">
    <source>
        <dbReference type="ARBA" id="ARBA00030776"/>
    </source>
</evidence>
<protein>
    <recommendedName>
        <fullName evidence="2 8">Transcription elongation factor GreA</fullName>
    </recommendedName>
    <alternativeName>
        <fullName evidence="7 8">Transcript cleavage factor GreA</fullName>
    </alternativeName>
</protein>
<comment type="similarity">
    <text evidence="1 8 9">Belongs to the GreA/GreB family.</text>
</comment>
<feature type="domain" description="Transcription elongation factor GreA/GreB N-terminal" evidence="11">
    <location>
        <begin position="5"/>
        <end position="74"/>
    </location>
</feature>
<comment type="function">
    <text evidence="6 8 9">Necessary for efficient RNA polymerase transcription elongation past template-encoded arresting sites. The arresting sites in DNA have the property of trapping a certain fraction of elongating RNA polymerases that pass through, resulting in locked ternary complexes. Cleavage of the nascent transcript by cleavage factors such as GreA or GreB allows the resumption of elongation from the new 3'terminus. GreA releases sequences of 2 to 3 nucleotides.</text>
</comment>
<dbReference type="PROSITE" id="PS00830">
    <property type="entry name" value="GREAB_2"/>
    <property type="match status" value="1"/>
</dbReference>
<feature type="domain" description="Transcription elongation factor GreA/GreB C-terminal" evidence="10">
    <location>
        <begin position="83"/>
        <end position="156"/>
    </location>
</feature>
<dbReference type="GO" id="GO:0003746">
    <property type="term" value="F:translation elongation factor activity"/>
    <property type="evidence" value="ECO:0007669"/>
    <property type="project" value="UniProtKB-KW"/>
</dbReference>
<dbReference type="Gene3D" id="1.10.287.180">
    <property type="entry name" value="Transcription elongation factor, GreA/GreB, N-terminal domain"/>
    <property type="match status" value="1"/>
</dbReference>
<dbReference type="EMBL" id="MN990732">
    <property type="protein sequence ID" value="QIM10776.1"/>
    <property type="molecule type" value="Genomic_DNA"/>
</dbReference>
<evidence type="ECO:0000259" key="11">
    <source>
        <dbReference type="Pfam" id="PF03449"/>
    </source>
</evidence>
<evidence type="ECO:0000256" key="2">
    <source>
        <dbReference type="ARBA" id="ARBA00013729"/>
    </source>
</evidence>
<dbReference type="FunFam" id="1.10.287.180:FF:000001">
    <property type="entry name" value="Transcription elongation factor GreA"/>
    <property type="match status" value="1"/>
</dbReference>
<evidence type="ECO:0000256" key="3">
    <source>
        <dbReference type="ARBA" id="ARBA00023015"/>
    </source>
</evidence>
<dbReference type="PANTHER" id="PTHR30437:SF4">
    <property type="entry name" value="TRANSCRIPTION ELONGATION FACTOR GREA"/>
    <property type="match status" value="1"/>
</dbReference>
<reference evidence="12" key="1">
    <citation type="journal article" date="2020" name="J. ISSAAS">
        <title>Lactobacilli and other gastrointestinal microbiota of Peromyscus leucopus, reservoir host for agents of Lyme disease and other zoonoses in North America.</title>
        <authorList>
            <person name="Milovic A."/>
            <person name="Bassam K."/>
            <person name="Shao H."/>
            <person name="Chatzistamou I."/>
            <person name="Tufts D.M."/>
            <person name="Diuk-Wasser M."/>
            <person name="Barbour A.G."/>
        </authorList>
    </citation>
    <scope>NUCLEOTIDE SEQUENCE</scope>
    <source>
        <strain evidence="12">LL90</strain>
    </source>
</reference>
<evidence type="ECO:0000256" key="1">
    <source>
        <dbReference type="ARBA" id="ARBA00008213"/>
    </source>
</evidence>
<dbReference type="GO" id="GO:0006354">
    <property type="term" value="P:DNA-templated transcription elongation"/>
    <property type="evidence" value="ECO:0007669"/>
    <property type="project" value="TreeGrafter"/>
</dbReference>
<sequence length="156" mass="17222">MDKFPLTKEGFIALEQELKNLKGVERPNIIAAISEARSHGDLSENAEYSAAKEKQSFIEGRIQELEVVISRAQVIDTTLNKGDIIRFGAKVLVVDEDTDKESKYQIVGDYEADIEKNKISVSSPLAKALIGKEVGDTAEYTAPGGRKSFEILEISY</sequence>
<dbReference type="Pfam" id="PF03449">
    <property type="entry name" value="GreA_GreB_N"/>
    <property type="match status" value="1"/>
</dbReference>
<evidence type="ECO:0000313" key="12">
    <source>
        <dbReference type="EMBL" id="QIM10776.1"/>
    </source>
</evidence>
<dbReference type="Pfam" id="PF01272">
    <property type="entry name" value="GreA_GreB"/>
    <property type="match status" value="1"/>
</dbReference>
<dbReference type="PIRSF" id="PIRSF006092">
    <property type="entry name" value="GreA_GreB"/>
    <property type="match status" value="1"/>
</dbReference>
<dbReference type="NCBIfam" id="NF001261">
    <property type="entry name" value="PRK00226.1-2"/>
    <property type="match status" value="1"/>
</dbReference>
<evidence type="ECO:0000256" key="5">
    <source>
        <dbReference type="ARBA" id="ARBA00023163"/>
    </source>
</evidence>
<dbReference type="Gene3D" id="3.10.50.30">
    <property type="entry name" value="Transcription elongation factor, GreA/GreB, C-terminal domain"/>
    <property type="match status" value="1"/>
</dbReference>
<dbReference type="NCBIfam" id="NF001263">
    <property type="entry name" value="PRK00226.1-4"/>
    <property type="match status" value="1"/>
</dbReference>
<dbReference type="InterPro" id="IPR036805">
    <property type="entry name" value="Tscrpt_elong_fac_GreA/B_N_sf"/>
</dbReference>
<dbReference type="InterPro" id="IPR028624">
    <property type="entry name" value="Tscrpt_elong_fac_GreA/B"/>
</dbReference>
<keyword evidence="12" id="KW-0251">Elongation factor</keyword>
<organism evidence="12">
    <name type="scientific">uncultured Alphaproteobacteria bacterium</name>
    <dbReference type="NCBI Taxonomy" id="91750"/>
    <lineage>
        <taxon>Bacteria</taxon>
        <taxon>Pseudomonadati</taxon>
        <taxon>Pseudomonadota</taxon>
        <taxon>Alphaproteobacteria</taxon>
        <taxon>environmental samples</taxon>
    </lineage>
</organism>
<dbReference type="GO" id="GO:0003677">
    <property type="term" value="F:DNA binding"/>
    <property type="evidence" value="ECO:0007669"/>
    <property type="project" value="UniProtKB-UniRule"/>
</dbReference>